<evidence type="ECO:0000313" key="3">
    <source>
        <dbReference type="Proteomes" id="UP000256964"/>
    </source>
</evidence>
<gene>
    <name evidence="2" type="ORF">OH76DRAFT_778545</name>
</gene>
<feature type="compositionally biased region" description="Basic residues" evidence="1">
    <location>
        <begin position="91"/>
        <end position="101"/>
    </location>
</feature>
<accession>A0A371D4E9</accession>
<proteinExistence type="predicted"/>
<feature type="compositionally biased region" description="Polar residues" evidence="1">
    <location>
        <begin position="79"/>
        <end position="88"/>
    </location>
</feature>
<dbReference type="EMBL" id="KZ857419">
    <property type="protein sequence ID" value="RDX47381.1"/>
    <property type="molecule type" value="Genomic_DNA"/>
</dbReference>
<name>A0A371D4E9_9APHY</name>
<dbReference type="Proteomes" id="UP000256964">
    <property type="component" value="Unassembled WGS sequence"/>
</dbReference>
<protein>
    <submittedName>
        <fullName evidence="2">Uncharacterized protein</fullName>
    </submittedName>
</protein>
<dbReference type="AlphaFoldDB" id="A0A371D4E9"/>
<feature type="region of interest" description="Disordered" evidence="1">
    <location>
        <begin position="79"/>
        <end position="115"/>
    </location>
</feature>
<sequence length="153" mass="16299">MAVLWMPPRNGWAGECECESSLPSVAHSTRACSSRTKYISCALLYMPVLPVSASPCPTTPVLTLPILGVDSPIPGAHNTISSAATGTLSRPGRRRGRHGAGMRRQLTTPASIGTAYKTPPTWEHTRLLAWSSTADVTALRISGRRTPSLFSEG</sequence>
<evidence type="ECO:0000313" key="2">
    <source>
        <dbReference type="EMBL" id="RDX47381.1"/>
    </source>
</evidence>
<keyword evidence="3" id="KW-1185">Reference proteome</keyword>
<organism evidence="2 3">
    <name type="scientific">Lentinus brumalis</name>
    <dbReference type="NCBI Taxonomy" id="2498619"/>
    <lineage>
        <taxon>Eukaryota</taxon>
        <taxon>Fungi</taxon>
        <taxon>Dikarya</taxon>
        <taxon>Basidiomycota</taxon>
        <taxon>Agaricomycotina</taxon>
        <taxon>Agaricomycetes</taxon>
        <taxon>Polyporales</taxon>
        <taxon>Polyporaceae</taxon>
        <taxon>Lentinus</taxon>
    </lineage>
</organism>
<reference evidence="2 3" key="1">
    <citation type="journal article" date="2018" name="Biotechnol. Biofuels">
        <title>Integrative visual omics of the white-rot fungus Polyporus brumalis exposes the biotechnological potential of its oxidative enzymes for delignifying raw plant biomass.</title>
        <authorList>
            <person name="Miyauchi S."/>
            <person name="Rancon A."/>
            <person name="Drula E."/>
            <person name="Hage H."/>
            <person name="Chaduli D."/>
            <person name="Favel A."/>
            <person name="Grisel S."/>
            <person name="Henrissat B."/>
            <person name="Herpoel-Gimbert I."/>
            <person name="Ruiz-Duenas F.J."/>
            <person name="Chevret D."/>
            <person name="Hainaut M."/>
            <person name="Lin J."/>
            <person name="Wang M."/>
            <person name="Pangilinan J."/>
            <person name="Lipzen A."/>
            <person name="Lesage-Meessen L."/>
            <person name="Navarro D."/>
            <person name="Riley R."/>
            <person name="Grigoriev I.V."/>
            <person name="Zhou S."/>
            <person name="Raouche S."/>
            <person name="Rosso M.N."/>
        </authorList>
    </citation>
    <scope>NUCLEOTIDE SEQUENCE [LARGE SCALE GENOMIC DNA]</scope>
    <source>
        <strain evidence="2 3">BRFM 1820</strain>
    </source>
</reference>
<evidence type="ECO:0000256" key="1">
    <source>
        <dbReference type="SAM" id="MobiDB-lite"/>
    </source>
</evidence>